<gene>
    <name evidence="1" type="ORF">CDAR_412961</name>
</gene>
<dbReference type="EMBL" id="BPLQ01003036">
    <property type="protein sequence ID" value="GIX97419.1"/>
    <property type="molecule type" value="Genomic_DNA"/>
</dbReference>
<evidence type="ECO:0000313" key="1">
    <source>
        <dbReference type="EMBL" id="GIX97419.1"/>
    </source>
</evidence>
<sequence>MKRNCRWRKAPSSRGPLLPEPWSLYLASATHRPSLRQVSHGQEARVTNAVHGSLTPTALQREGRINQIRLDNPTALDRPRRQPCLSLAETPLLTSGPKVLKHLVGESNFCNHIFF</sequence>
<comment type="caution">
    <text evidence="1">The sequence shown here is derived from an EMBL/GenBank/DDBJ whole genome shotgun (WGS) entry which is preliminary data.</text>
</comment>
<protein>
    <submittedName>
        <fullName evidence="1">Uncharacterized protein</fullName>
    </submittedName>
</protein>
<accession>A0AAV4PK30</accession>
<proteinExistence type="predicted"/>
<keyword evidence="2" id="KW-1185">Reference proteome</keyword>
<reference evidence="1 2" key="1">
    <citation type="submission" date="2021-06" db="EMBL/GenBank/DDBJ databases">
        <title>Caerostris darwini draft genome.</title>
        <authorList>
            <person name="Kono N."/>
            <person name="Arakawa K."/>
        </authorList>
    </citation>
    <scope>NUCLEOTIDE SEQUENCE [LARGE SCALE GENOMIC DNA]</scope>
</reference>
<organism evidence="1 2">
    <name type="scientific">Caerostris darwini</name>
    <dbReference type="NCBI Taxonomy" id="1538125"/>
    <lineage>
        <taxon>Eukaryota</taxon>
        <taxon>Metazoa</taxon>
        <taxon>Ecdysozoa</taxon>
        <taxon>Arthropoda</taxon>
        <taxon>Chelicerata</taxon>
        <taxon>Arachnida</taxon>
        <taxon>Araneae</taxon>
        <taxon>Araneomorphae</taxon>
        <taxon>Entelegynae</taxon>
        <taxon>Araneoidea</taxon>
        <taxon>Araneidae</taxon>
        <taxon>Caerostris</taxon>
    </lineage>
</organism>
<dbReference type="AlphaFoldDB" id="A0AAV4PK30"/>
<evidence type="ECO:0000313" key="2">
    <source>
        <dbReference type="Proteomes" id="UP001054837"/>
    </source>
</evidence>
<name>A0AAV4PK30_9ARAC</name>
<dbReference type="Proteomes" id="UP001054837">
    <property type="component" value="Unassembled WGS sequence"/>
</dbReference>